<sequence>KEIADDPELTDPNVRTIPTETPVEGIGVIEAPRGTLFHHYQTDERGVITKANLIVATQNNAARIAMSVEKAAKGLISGGDVSDGILNKIEMAFRAYDPCHACATHSLPGSMPLALRVRDLEGNTLSTIRRDLDGSIHRD</sequence>
<evidence type="ECO:0000256" key="1">
    <source>
        <dbReference type="ARBA" id="ARBA00001967"/>
    </source>
</evidence>
<comment type="cofactor">
    <cofactor evidence="1">
        <name>Ni(2+)</name>
        <dbReference type="ChEBI" id="CHEBI:49786"/>
    </cofactor>
</comment>
<evidence type="ECO:0000256" key="3">
    <source>
        <dbReference type="ARBA" id="ARBA00022596"/>
    </source>
</evidence>
<comment type="similarity">
    <text evidence="2">Belongs to the [NiFe]/[NiFeSe] hydrogenase large subunit family.</text>
</comment>
<evidence type="ECO:0000256" key="4">
    <source>
        <dbReference type="ARBA" id="ARBA00022723"/>
    </source>
</evidence>
<dbReference type="InterPro" id="IPR001501">
    <property type="entry name" value="Ni-dep_hyd_lsu"/>
</dbReference>
<dbReference type="Gene3D" id="1.10.645.10">
    <property type="entry name" value="Cytochrome-c3 Hydrogenase, chain B"/>
    <property type="match status" value="1"/>
</dbReference>
<proteinExistence type="inferred from homology"/>
<keyword evidence="4" id="KW-0479">Metal-binding</keyword>
<dbReference type="GO" id="GO:0016151">
    <property type="term" value="F:nickel cation binding"/>
    <property type="evidence" value="ECO:0007669"/>
    <property type="project" value="InterPro"/>
</dbReference>
<reference evidence="6" key="1">
    <citation type="journal article" date="2014" name="Front. Microbiol.">
        <title>High frequency of phylogenetically diverse reductive dehalogenase-homologous genes in deep subseafloor sedimentary metagenomes.</title>
        <authorList>
            <person name="Kawai M."/>
            <person name="Futagami T."/>
            <person name="Toyoda A."/>
            <person name="Takaki Y."/>
            <person name="Nishi S."/>
            <person name="Hori S."/>
            <person name="Arai W."/>
            <person name="Tsubouchi T."/>
            <person name="Morono Y."/>
            <person name="Uchiyama I."/>
            <person name="Ito T."/>
            <person name="Fujiyama A."/>
            <person name="Inagaki F."/>
            <person name="Takami H."/>
        </authorList>
    </citation>
    <scope>NUCLEOTIDE SEQUENCE</scope>
    <source>
        <strain evidence="6">Expedition CK06-06</strain>
    </source>
</reference>
<gene>
    <name evidence="6" type="ORF">S01H1_41363</name>
</gene>
<dbReference type="AlphaFoldDB" id="X0WJM0"/>
<protein>
    <recommendedName>
        <fullName evidence="7">Ni/Fe hydrogenase subunit alpha</fullName>
    </recommendedName>
</protein>
<comment type="caution">
    <text evidence="6">The sequence shown here is derived from an EMBL/GenBank/DDBJ whole genome shotgun (WGS) entry which is preliminary data.</text>
</comment>
<dbReference type="PANTHER" id="PTHR43600:SF2">
    <property type="entry name" value="F420-NON-REDUCING HYDROGENASE VHU SUBUNIT A"/>
    <property type="match status" value="1"/>
</dbReference>
<evidence type="ECO:0000313" key="6">
    <source>
        <dbReference type="EMBL" id="GAG12881.1"/>
    </source>
</evidence>
<dbReference type="PANTHER" id="PTHR43600">
    <property type="entry name" value="COENZYME F420 HYDROGENASE, SUBUNIT ALPHA"/>
    <property type="match status" value="1"/>
</dbReference>
<keyword evidence="3" id="KW-0533">Nickel</keyword>
<evidence type="ECO:0008006" key="7">
    <source>
        <dbReference type="Google" id="ProtNLM"/>
    </source>
</evidence>
<organism evidence="6">
    <name type="scientific">marine sediment metagenome</name>
    <dbReference type="NCBI Taxonomy" id="412755"/>
    <lineage>
        <taxon>unclassified sequences</taxon>
        <taxon>metagenomes</taxon>
        <taxon>ecological metagenomes</taxon>
    </lineage>
</organism>
<dbReference type="InterPro" id="IPR029014">
    <property type="entry name" value="NiFe-Hase_large"/>
</dbReference>
<dbReference type="EMBL" id="BARS01026234">
    <property type="protein sequence ID" value="GAG12881.1"/>
    <property type="molecule type" value="Genomic_DNA"/>
</dbReference>
<name>X0WJM0_9ZZZZ</name>
<evidence type="ECO:0000256" key="5">
    <source>
        <dbReference type="ARBA" id="ARBA00023002"/>
    </source>
</evidence>
<dbReference type="GO" id="GO:0016491">
    <property type="term" value="F:oxidoreductase activity"/>
    <property type="evidence" value="ECO:0007669"/>
    <property type="project" value="UniProtKB-KW"/>
</dbReference>
<evidence type="ECO:0000256" key="2">
    <source>
        <dbReference type="ARBA" id="ARBA00009292"/>
    </source>
</evidence>
<feature type="non-terminal residue" evidence="6">
    <location>
        <position position="1"/>
    </location>
</feature>
<dbReference type="Pfam" id="PF00374">
    <property type="entry name" value="NiFeSe_Hases"/>
    <property type="match status" value="1"/>
</dbReference>
<accession>X0WJM0</accession>
<keyword evidence="5" id="KW-0560">Oxidoreductase</keyword>
<dbReference type="SUPFAM" id="SSF56762">
    <property type="entry name" value="HydB/Nqo4-like"/>
    <property type="match status" value="1"/>
</dbReference>